<name>A0A5C2HFJ2_9BACT</name>
<evidence type="ECO:0000313" key="1">
    <source>
        <dbReference type="EMBL" id="QEP35604.1"/>
    </source>
</evidence>
<reference evidence="2" key="1">
    <citation type="submission" date="2019-09" db="EMBL/GenBank/DDBJ databases">
        <title>Complete genome sequencing of four Arcobacter species reveals a diverse suite of mobile elements.</title>
        <authorList>
            <person name="On S.L.W."/>
            <person name="Miller W.G."/>
            <person name="Biggs P."/>
            <person name="Cornelius A."/>
            <person name="Vandamme P."/>
        </authorList>
    </citation>
    <scope>NUCLEOTIDE SEQUENCE [LARGE SCALE GENOMIC DNA]</scope>
    <source>
        <strain evidence="2">LMG 26638</strain>
    </source>
</reference>
<proteinExistence type="predicted"/>
<accession>A0A5C2HFJ2</accession>
<reference evidence="1 2" key="2">
    <citation type="submission" date="2019-09" db="EMBL/GenBank/DDBJ databases">
        <title>Complete genome sequencing of four Arcobacter species reveals a diverse suite of mobile elements.</title>
        <authorList>
            <person name="Miller W.G."/>
            <person name="Yee E."/>
            <person name="Bono J.L."/>
        </authorList>
    </citation>
    <scope>NUCLEOTIDE SEQUENCE [LARGE SCALE GENOMIC DNA]</scope>
    <source>
        <strain evidence="1 2">LMG 26638</strain>
    </source>
</reference>
<dbReference type="EMBL" id="CP035928">
    <property type="protein sequence ID" value="QEP35604.1"/>
    <property type="molecule type" value="Genomic_DNA"/>
</dbReference>
<dbReference type="KEGG" id="apai:APAC_2562"/>
<dbReference type="RefSeq" id="WP_130234489.1">
    <property type="nucleotide sequence ID" value="NZ_BMEF01000030.1"/>
</dbReference>
<dbReference type="AlphaFoldDB" id="A0A5C2HFJ2"/>
<gene>
    <name evidence="1" type="ORF">APAC_2562</name>
</gene>
<reference evidence="1 2" key="3">
    <citation type="submission" date="2019-09" db="EMBL/GenBank/DDBJ databases">
        <title>Taxonomic note: a critical rebuttal of the proposed division of the genus Arcobacter into six genera, emended descriptions of Arcobacter anaerophilus and the genus Arcobacter, and an assessment of genus-level boundaries for Epsilonproteobacteria using in silico genomic comparator tools.</title>
        <authorList>
            <person name="On S.L.W."/>
            <person name="Miller W.G."/>
            <person name="Biggs P."/>
            <person name="Cornelius A."/>
            <person name="Vandamme P."/>
        </authorList>
    </citation>
    <scope>NUCLEOTIDE SEQUENCE [LARGE SCALE GENOMIC DNA]</scope>
    <source>
        <strain evidence="1 2">LMG 26638</strain>
    </source>
</reference>
<keyword evidence="2" id="KW-1185">Reference proteome</keyword>
<dbReference type="OrthoDB" id="5365783at2"/>
<dbReference type="Proteomes" id="UP000322726">
    <property type="component" value="Chromosome"/>
</dbReference>
<sequence>MELNLSLQLMSNVISILICITIVTKYLKYKKRLDVLQGLEELKDKNELTNEDYDYIQSNEKEYKDKALKSEGLIKFLNPVFILITGIIFAFTPMSEAMIYMNVVVVSYLFIILDNLTFAPKTK</sequence>
<organism evidence="1 2">
    <name type="scientific">Malaciobacter pacificus</name>
    <dbReference type="NCBI Taxonomy" id="1080223"/>
    <lineage>
        <taxon>Bacteria</taxon>
        <taxon>Pseudomonadati</taxon>
        <taxon>Campylobacterota</taxon>
        <taxon>Epsilonproteobacteria</taxon>
        <taxon>Campylobacterales</taxon>
        <taxon>Arcobacteraceae</taxon>
        <taxon>Malaciobacter</taxon>
    </lineage>
</organism>
<evidence type="ECO:0000313" key="2">
    <source>
        <dbReference type="Proteomes" id="UP000322726"/>
    </source>
</evidence>
<protein>
    <submittedName>
        <fullName evidence="1">Putative membrane protein</fullName>
    </submittedName>
</protein>